<organism evidence="2 3">
    <name type="scientific">Sulfurifustis variabilis</name>
    <dbReference type="NCBI Taxonomy" id="1675686"/>
    <lineage>
        <taxon>Bacteria</taxon>
        <taxon>Pseudomonadati</taxon>
        <taxon>Pseudomonadota</taxon>
        <taxon>Gammaproteobacteria</taxon>
        <taxon>Acidiferrobacterales</taxon>
        <taxon>Acidiferrobacteraceae</taxon>
        <taxon>Sulfurifustis</taxon>
    </lineage>
</organism>
<name>A0A1B4V084_9GAMM</name>
<gene>
    <name evidence="2" type="ORF">SVA_0254</name>
</gene>
<evidence type="ECO:0000313" key="2">
    <source>
        <dbReference type="EMBL" id="BAU46836.1"/>
    </source>
</evidence>
<sequence>MESISRFLTDDHHRCDDLYARSETAAAESDWDAAGDAFARFRAALLRHFRMEEETLFPAFEAASGQAFGPTAVMRLEHEQMRNLLNGMARALVDRDRQAYLGIAETLLVLMQQHNFKEERVLYPMSDGVLGGDTEALLERMQGVETV</sequence>
<protein>
    <submittedName>
        <fullName evidence="2">Hemerythrin</fullName>
    </submittedName>
</protein>
<dbReference type="AlphaFoldDB" id="A0A1B4V084"/>
<dbReference type="InterPro" id="IPR012312">
    <property type="entry name" value="Hemerythrin-like"/>
</dbReference>
<dbReference type="Gene3D" id="1.20.120.520">
    <property type="entry name" value="nmb1532 protein domain like"/>
    <property type="match status" value="1"/>
</dbReference>
<reference evidence="2 3" key="1">
    <citation type="submission" date="2015-08" db="EMBL/GenBank/DDBJ databases">
        <title>Complete genome sequence of Sulfurifustis variabilis.</title>
        <authorList>
            <person name="Miura A."/>
            <person name="Kojima H."/>
            <person name="Fukui M."/>
        </authorList>
    </citation>
    <scope>NUCLEOTIDE SEQUENCE [LARGE SCALE GENOMIC DNA]</scope>
    <source>
        <strain evidence="3">skN76</strain>
    </source>
</reference>
<dbReference type="RefSeq" id="WP_096457651.1">
    <property type="nucleotide sequence ID" value="NZ_AP014936.1"/>
</dbReference>
<proteinExistence type="predicted"/>
<evidence type="ECO:0000313" key="3">
    <source>
        <dbReference type="Proteomes" id="UP000218899"/>
    </source>
</evidence>
<dbReference type="Proteomes" id="UP000218899">
    <property type="component" value="Chromosome"/>
</dbReference>
<dbReference type="KEGG" id="sva:SVA_0254"/>
<dbReference type="PANTHER" id="PTHR39966">
    <property type="entry name" value="BLL2471 PROTEIN-RELATED"/>
    <property type="match status" value="1"/>
</dbReference>
<keyword evidence="3" id="KW-1185">Reference proteome</keyword>
<dbReference type="Pfam" id="PF01814">
    <property type="entry name" value="Hemerythrin"/>
    <property type="match status" value="1"/>
</dbReference>
<dbReference type="PANTHER" id="PTHR39966:SF3">
    <property type="entry name" value="DUF438 DOMAIN-CONTAINING PROTEIN"/>
    <property type="match status" value="1"/>
</dbReference>
<dbReference type="EMBL" id="AP014936">
    <property type="protein sequence ID" value="BAU46836.1"/>
    <property type="molecule type" value="Genomic_DNA"/>
</dbReference>
<accession>A0A1B4V084</accession>
<dbReference type="GO" id="GO:0005886">
    <property type="term" value="C:plasma membrane"/>
    <property type="evidence" value="ECO:0007669"/>
    <property type="project" value="TreeGrafter"/>
</dbReference>
<dbReference type="OrthoDB" id="9792554at2"/>
<feature type="domain" description="Hemerythrin-like" evidence="1">
    <location>
        <begin position="4"/>
        <end position="125"/>
    </location>
</feature>
<evidence type="ECO:0000259" key="1">
    <source>
        <dbReference type="Pfam" id="PF01814"/>
    </source>
</evidence>